<evidence type="ECO:0000313" key="9">
    <source>
        <dbReference type="Proteomes" id="UP001302812"/>
    </source>
</evidence>
<dbReference type="PRINTS" id="PR00834">
    <property type="entry name" value="PROTEASES2C"/>
</dbReference>
<dbReference type="InterPro" id="IPR001940">
    <property type="entry name" value="Peptidase_S1C"/>
</dbReference>
<feature type="domain" description="PDZ" evidence="7">
    <location>
        <begin position="341"/>
        <end position="421"/>
    </location>
</feature>
<keyword evidence="9" id="KW-1185">Reference proteome</keyword>
<comment type="similarity">
    <text evidence="2">Belongs to the peptidase S1C family.</text>
</comment>
<reference evidence="8" key="1">
    <citation type="journal article" date="2023" name="Mol. Phylogenet. Evol.">
        <title>Genome-scale phylogeny and comparative genomics of the fungal order Sordariales.</title>
        <authorList>
            <person name="Hensen N."/>
            <person name="Bonometti L."/>
            <person name="Westerberg I."/>
            <person name="Brannstrom I.O."/>
            <person name="Guillou S."/>
            <person name="Cros-Aarteil S."/>
            <person name="Calhoun S."/>
            <person name="Haridas S."/>
            <person name="Kuo A."/>
            <person name="Mondo S."/>
            <person name="Pangilinan J."/>
            <person name="Riley R."/>
            <person name="LaButti K."/>
            <person name="Andreopoulos B."/>
            <person name="Lipzen A."/>
            <person name="Chen C."/>
            <person name="Yan M."/>
            <person name="Daum C."/>
            <person name="Ng V."/>
            <person name="Clum A."/>
            <person name="Steindorff A."/>
            <person name="Ohm R.A."/>
            <person name="Martin F."/>
            <person name="Silar P."/>
            <person name="Natvig D.O."/>
            <person name="Lalanne C."/>
            <person name="Gautier V."/>
            <person name="Ament-Velasquez S.L."/>
            <person name="Kruys A."/>
            <person name="Hutchinson M.I."/>
            <person name="Powell A.J."/>
            <person name="Barry K."/>
            <person name="Miller A.N."/>
            <person name="Grigoriev I.V."/>
            <person name="Debuchy R."/>
            <person name="Gladieux P."/>
            <person name="Hiltunen Thoren M."/>
            <person name="Johannesson H."/>
        </authorList>
    </citation>
    <scope>NUCLEOTIDE SEQUENCE</scope>
    <source>
        <strain evidence="8">CBS 508.74</strain>
    </source>
</reference>
<accession>A0AAN6T6L9</accession>
<evidence type="ECO:0000256" key="4">
    <source>
        <dbReference type="ARBA" id="ARBA00021524"/>
    </source>
</evidence>
<evidence type="ECO:0000259" key="7">
    <source>
        <dbReference type="SMART" id="SM00228"/>
    </source>
</evidence>
<dbReference type="Pfam" id="PF13365">
    <property type="entry name" value="Trypsin_2"/>
    <property type="match status" value="1"/>
</dbReference>
<dbReference type="Pfam" id="PF12812">
    <property type="entry name" value="PDZ_1"/>
    <property type="match status" value="2"/>
</dbReference>
<sequence length="1067" mass="118621">MHANLLRSTPSRLVLHDLIHARTDERAAAAASRKLLPLAAFMSCPGSTQYFVNFHNHSKLETLVLSDAEPMDGVDATSSPTEPYDTGGGPLKLLKCLALASQRGLRRPFARWGVATDSAYKGIVSIHWCSPFPFDMGDAFTGEATGFVVAIRGRTGLILTNRHVVGPGGFWGFCIFTNHEEVPVVPIYRDPVHDYGILLFDPTLLRDMQVKALPLKPNAARVGKEIRLVGNDAGEGVSILPGVLSRRDCNPPSYDSSYNDLNINYFQASSDASSGSSGSPIIDIHGYALAMQAGGLDDAATNYFLPLDRPYRALECLQKEKDITRGDIQCRFLLKSFEECERLGFPDRLRKEVQDMFPGPQTTNMIVAATVLPQGPSDGKILEGDILIKVNSEIVIHFARLDEILDSSVGHSVVFLLLRQGTEVTAAIEVGDLHKITPDRFVLFTGIGFQTLSYQQALIHRIPCKGIVVCGEGRVPWGHWLIQRLNHQAVPNLESFIDVAKTIPDRAFVKTIRVSRRWYPRIELAVRNDKTGLWDFEVIAKAPPNAIPQSPLTASFPELSIEDPAFPSVVSYARSFTRVTFDMPVDLNGERAPTRSGVGIIMDAARGLVLVSRATVPHDFGDIHITIAGSINVDANVLFLHPEHNYSIIQYDPCMVEAPVFSAAPSKDEIRQGENIYFLGHDGSLNDHILHEKTTITKISPLYISHVATSAPRYRPVNFDAISVRSGFGRSCETGVLVSTTGTVVAIWLKYLEQREEGEEVFYCRGFSTKTIWPVVSQIQDGRQPSLRILPARFRALTKAEAQASNVSRKWISQLESSHSTRHQLLEVHNPTSTVSCEGSEDNEGYMLESGDILLTLNGKLITEMSQLDYMHWSDKKELVAEIVRNGEEQKLTLRTVAANDVESTHAISFLGAILQPPYHAVRQEVREYHSGVYVSRVHDGSPARLFGLFEGSFITEVNKSDTPNLELFLTAIAKIEDNTYFNMTVVYNDHRIVKAFKQNLRYFPTRRWIKKGHEFVSSSATIGKPRACAPSTEESSRDRLMNGWDIIVFNPNPLSQYLLCPYSYLK</sequence>
<gene>
    <name evidence="8" type="ORF">N656DRAFT_840611</name>
</gene>
<name>A0AAN6T6L9_9PEZI</name>
<reference evidence="8" key="2">
    <citation type="submission" date="2023-05" db="EMBL/GenBank/DDBJ databases">
        <authorList>
            <consortium name="Lawrence Berkeley National Laboratory"/>
            <person name="Steindorff A."/>
            <person name="Hensen N."/>
            <person name="Bonometti L."/>
            <person name="Westerberg I."/>
            <person name="Brannstrom I.O."/>
            <person name="Guillou S."/>
            <person name="Cros-Aarteil S."/>
            <person name="Calhoun S."/>
            <person name="Haridas S."/>
            <person name="Kuo A."/>
            <person name="Mondo S."/>
            <person name="Pangilinan J."/>
            <person name="Riley R."/>
            <person name="Labutti K."/>
            <person name="Andreopoulos B."/>
            <person name="Lipzen A."/>
            <person name="Chen C."/>
            <person name="Yanf M."/>
            <person name="Daum C."/>
            <person name="Ng V."/>
            <person name="Clum A."/>
            <person name="Ohm R."/>
            <person name="Martin F."/>
            <person name="Silar P."/>
            <person name="Natvig D."/>
            <person name="Lalanne C."/>
            <person name="Gautier V."/>
            <person name="Ament-Velasquez S.L."/>
            <person name="Kruys A."/>
            <person name="Hutchinson M.I."/>
            <person name="Powell A.J."/>
            <person name="Barry K."/>
            <person name="Miller A.N."/>
            <person name="Grigoriev I.V."/>
            <person name="Debuchy R."/>
            <person name="Gladieux P."/>
            <person name="Thoren M.H."/>
            <person name="Johannesson H."/>
        </authorList>
    </citation>
    <scope>NUCLEOTIDE SEQUENCE</scope>
    <source>
        <strain evidence="8">CBS 508.74</strain>
    </source>
</reference>
<dbReference type="GO" id="GO:0004252">
    <property type="term" value="F:serine-type endopeptidase activity"/>
    <property type="evidence" value="ECO:0007669"/>
    <property type="project" value="InterPro"/>
</dbReference>
<feature type="domain" description="PDZ" evidence="7">
    <location>
        <begin position="909"/>
        <end position="990"/>
    </location>
</feature>
<keyword evidence="6" id="KW-0677">Repeat</keyword>
<evidence type="ECO:0000256" key="3">
    <source>
        <dbReference type="ARBA" id="ARBA00020338"/>
    </source>
</evidence>
<dbReference type="SMART" id="SM00228">
    <property type="entry name" value="PDZ"/>
    <property type="match status" value="2"/>
</dbReference>
<dbReference type="GeneID" id="89943079"/>
<dbReference type="SUPFAM" id="SSF50494">
    <property type="entry name" value="Trypsin-like serine proteases"/>
    <property type="match status" value="2"/>
</dbReference>
<keyword evidence="5" id="KW-0053">Apoptosis</keyword>
<comment type="caution">
    <text evidence="8">The sequence shown here is derived from an EMBL/GenBank/DDBJ whole genome shotgun (WGS) entry which is preliminary data.</text>
</comment>
<dbReference type="GO" id="GO:0006508">
    <property type="term" value="P:proteolysis"/>
    <property type="evidence" value="ECO:0007669"/>
    <property type="project" value="UniProtKB-KW"/>
</dbReference>
<dbReference type="InterPro" id="IPR009003">
    <property type="entry name" value="Peptidase_S1_PA"/>
</dbReference>
<evidence type="ECO:0000256" key="2">
    <source>
        <dbReference type="ARBA" id="ARBA00010541"/>
    </source>
</evidence>
<keyword evidence="8" id="KW-0645">Protease</keyword>
<proteinExistence type="inferred from homology"/>
<dbReference type="RefSeq" id="XP_064664665.1">
    <property type="nucleotide sequence ID" value="XM_064818953.1"/>
</dbReference>
<protein>
    <recommendedName>
        <fullName evidence="3">Pro-apoptotic serine protease NMA111</fullName>
    </recommendedName>
    <alternativeName>
        <fullName evidence="4">Pro-apoptotic serine protease nma111</fullName>
    </alternativeName>
</protein>
<organism evidence="8 9">
    <name type="scientific">Canariomyces notabilis</name>
    <dbReference type="NCBI Taxonomy" id="2074819"/>
    <lineage>
        <taxon>Eukaryota</taxon>
        <taxon>Fungi</taxon>
        <taxon>Dikarya</taxon>
        <taxon>Ascomycota</taxon>
        <taxon>Pezizomycotina</taxon>
        <taxon>Sordariomycetes</taxon>
        <taxon>Sordariomycetidae</taxon>
        <taxon>Sordariales</taxon>
        <taxon>Chaetomiaceae</taxon>
        <taxon>Canariomyces</taxon>
    </lineage>
</organism>
<dbReference type="GO" id="GO:0006915">
    <property type="term" value="P:apoptotic process"/>
    <property type="evidence" value="ECO:0007669"/>
    <property type="project" value="UniProtKB-KW"/>
</dbReference>
<dbReference type="PANTHER" id="PTHR46366">
    <property type="entry name" value="PRO-APOPTOTIC SERINE PROTEASE NMA111"/>
    <property type="match status" value="1"/>
</dbReference>
<dbReference type="Proteomes" id="UP001302812">
    <property type="component" value="Unassembled WGS sequence"/>
</dbReference>
<evidence type="ECO:0000256" key="5">
    <source>
        <dbReference type="ARBA" id="ARBA00022703"/>
    </source>
</evidence>
<evidence type="ECO:0000256" key="1">
    <source>
        <dbReference type="ARBA" id="ARBA00002558"/>
    </source>
</evidence>
<keyword evidence="8" id="KW-0378">Hydrolase</keyword>
<dbReference type="SUPFAM" id="SSF50156">
    <property type="entry name" value="PDZ domain-like"/>
    <property type="match status" value="3"/>
</dbReference>
<dbReference type="PANTHER" id="PTHR46366:SF8">
    <property type="entry name" value="PRO-APOPTOTIC SERINE PROTEASE NMA111"/>
    <property type="match status" value="1"/>
</dbReference>
<comment type="function">
    <text evidence="1">Nuclear serine protease which mediates apoptosis.</text>
</comment>
<evidence type="ECO:0000313" key="8">
    <source>
        <dbReference type="EMBL" id="KAK4107095.1"/>
    </source>
</evidence>
<dbReference type="Gene3D" id="2.40.10.120">
    <property type="match status" value="1"/>
</dbReference>
<dbReference type="Gene3D" id="2.30.42.10">
    <property type="match status" value="2"/>
</dbReference>
<dbReference type="InterPro" id="IPR001478">
    <property type="entry name" value="PDZ"/>
</dbReference>
<dbReference type="EMBL" id="MU853382">
    <property type="protein sequence ID" value="KAK4107095.1"/>
    <property type="molecule type" value="Genomic_DNA"/>
</dbReference>
<dbReference type="InterPro" id="IPR025926">
    <property type="entry name" value="PDZ-like_dom"/>
</dbReference>
<dbReference type="InterPro" id="IPR036034">
    <property type="entry name" value="PDZ_sf"/>
</dbReference>
<dbReference type="AlphaFoldDB" id="A0AAN6T6L9"/>
<evidence type="ECO:0000256" key="6">
    <source>
        <dbReference type="ARBA" id="ARBA00022737"/>
    </source>
</evidence>